<evidence type="ECO:0000256" key="1">
    <source>
        <dbReference type="SAM" id="SignalP"/>
    </source>
</evidence>
<keyword evidence="1" id="KW-0732">Signal</keyword>
<gene>
    <name evidence="2" type="ORF">CEXT_263491</name>
</gene>
<dbReference type="Proteomes" id="UP001054945">
    <property type="component" value="Unassembled WGS sequence"/>
</dbReference>
<proteinExistence type="predicted"/>
<feature type="signal peptide" evidence="1">
    <location>
        <begin position="1"/>
        <end position="21"/>
    </location>
</feature>
<protein>
    <recommendedName>
        <fullName evidence="4">Secreted protein</fullName>
    </recommendedName>
</protein>
<keyword evidence="3" id="KW-1185">Reference proteome</keyword>
<dbReference type="EMBL" id="BPLR01009464">
    <property type="protein sequence ID" value="GIY32174.1"/>
    <property type="molecule type" value="Genomic_DNA"/>
</dbReference>
<evidence type="ECO:0008006" key="4">
    <source>
        <dbReference type="Google" id="ProtNLM"/>
    </source>
</evidence>
<reference evidence="2 3" key="1">
    <citation type="submission" date="2021-06" db="EMBL/GenBank/DDBJ databases">
        <title>Caerostris extrusa draft genome.</title>
        <authorList>
            <person name="Kono N."/>
            <person name="Arakawa K."/>
        </authorList>
    </citation>
    <scope>NUCLEOTIDE SEQUENCE [LARGE SCALE GENOMIC DNA]</scope>
</reference>
<accession>A0AAV4SFS0</accession>
<organism evidence="2 3">
    <name type="scientific">Caerostris extrusa</name>
    <name type="common">Bark spider</name>
    <name type="synonym">Caerostris bankana</name>
    <dbReference type="NCBI Taxonomy" id="172846"/>
    <lineage>
        <taxon>Eukaryota</taxon>
        <taxon>Metazoa</taxon>
        <taxon>Ecdysozoa</taxon>
        <taxon>Arthropoda</taxon>
        <taxon>Chelicerata</taxon>
        <taxon>Arachnida</taxon>
        <taxon>Araneae</taxon>
        <taxon>Araneomorphae</taxon>
        <taxon>Entelegynae</taxon>
        <taxon>Araneoidea</taxon>
        <taxon>Araneidae</taxon>
        <taxon>Caerostris</taxon>
    </lineage>
</organism>
<evidence type="ECO:0000313" key="2">
    <source>
        <dbReference type="EMBL" id="GIY32174.1"/>
    </source>
</evidence>
<name>A0AAV4SFS0_CAEEX</name>
<dbReference type="AlphaFoldDB" id="A0AAV4SFS0"/>
<evidence type="ECO:0000313" key="3">
    <source>
        <dbReference type="Proteomes" id="UP001054945"/>
    </source>
</evidence>
<feature type="chain" id="PRO_5043966222" description="Secreted protein" evidence="1">
    <location>
        <begin position="22"/>
        <end position="79"/>
    </location>
</feature>
<sequence>MTKNGGQISCLAFLLLPQSEAFREHNGCIKETLYGVLSIRRCLRRRQSCGLDAVYCGESEFLRASIYCFGVLKRCPLNG</sequence>
<comment type="caution">
    <text evidence="2">The sequence shown here is derived from an EMBL/GenBank/DDBJ whole genome shotgun (WGS) entry which is preliminary data.</text>
</comment>